<reference evidence="4 5" key="1">
    <citation type="journal article" date="2021" name="Nat. Commun.">
        <title>Reductive evolution and unique predatory mode in the CPR bacterium Vampirococcus lugosii.</title>
        <authorList>
            <person name="Moreira D."/>
            <person name="Zivanovic Y."/>
            <person name="Lopez-Archilla A.I."/>
            <person name="Iniesto M."/>
            <person name="Lopez-Garcia P."/>
        </authorList>
    </citation>
    <scope>NUCLEOTIDE SEQUENCE [LARGE SCALE GENOMIC DNA]</scope>
    <source>
        <strain evidence="4">Chiprana</strain>
    </source>
</reference>
<dbReference type="InterPro" id="IPR036249">
    <property type="entry name" value="Thioredoxin-like_sf"/>
</dbReference>
<dbReference type="InterPro" id="IPR013766">
    <property type="entry name" value="Thioredoxin_domain"/>
</dbReference>
<evidence type="ECO:0000256" key="1">
    <source>
        <dbReference type="SAM" id="Coils"/>
    </source>
</evidence>
<feature type="signal peptide" evidence="2">
    <location>
        <begin position="1"/>
        <end position="20"/>
    </location>
</feature>
<feature type="domain" description="Thioredoxin" evidence="3">
    <location>
        <begin position="91"/>
        <end position="246"/>
    </location>
</feature>
<dbReference type="Proteomes" id="UP000680365">
    <property type="component" value="Unassembled WGS sequence"/>
</dbReference>
<dbReference type="PROSITE" id="PS51352">
    <property type="entry name" value="THIOREDOXIN_2"/>
    <property type="match status" value="1"/>
</dbReference>
<keyword evidence="5" id="KW-1185">Reference proteome</keyword>
<evidence type="ECO:0000259" key="3">
    <source>
        <dbReference type="PROSITE" id="PS51352"/>
    </source>
</evidence>
<dbReference type="Gene3D" id="3.40.30.10">
    <property type="entry name" value="Glutaredoxin"/>
    <property type="match status" value="1"/>
</dbReference>
<comment type="caution">
    <text evidence="4">The sequence shown here is derived from an EMBL/GenBank/DDBJ whole genome shotgun (WGS) entry which is preliminary data.</text>
</comment>
<evidence type="ECO:0000256" key="2">
    <source>
        <dbReference type="SAM" id="SignalP"/>
    </source>
</evidence>
<sequence length="859" mass="100955">MKKIIILIIMLITLTNGSFANNIQEIIQENKEITNNLYKELNQEEKDIFDDFKKQLTNVLSNTNNLDLLYEFYSKLEIVKQKRNFRELDYMMISFAIEGFVERINYLGGEIKIENKGEIEIEDEIEKNILEKGPIQVYYFWGDGCPACSKQNEIWENIENSEKYQDKININKFEIWYNSENGKLINKISEQLGVVIEGVPFTIIGDETFVGITDEKIKEKIDYCIKETCEDTVNNIINDFNEEIQKEENQKNDFYEEKYNNRLKEFDDVILGFQQSIAKDAKQISNIIRSNNENLLNSDRIIGIGKEKGNLSLNLDAKGDNYIKLNSILDYILNYDLTKDLIDGNIKLNTNLETDLLEENVSLNNDIDIKQNKNDFYLKINEFKNSGLKQFLYSEEKEMYNLIKEKINENLGKYIKFENEEFYNNVAYNNIGYELSEFVKIIDEVNEKEEKIYEYLNNKELFTVYEKLGDNKYKLLYNQNFIDFLYLINEDEDDFKKDDFQRDFKNYYLIVEDIGNGKYSLYERYNYDDENTEIIVSKNGIEYIKSTDLQNSFYYENNKIEFNYKDNYTDTNSRALLDYQNYIDQDYLNQNLGDYRTYVETSLDLSELHSEKSKINISGKIKEELFYIDFDINIKENEGVNFEGIANYNGVKIDYSGIININELSINIDIENISEEMNGMIAFLYGENIGLKSMNFDMSYNYDYEDLDNINIDFPDNYLESEDIFYEYLSPKRDSARLSHLGQVGTALAIYHSSIGSYPESDGMIKINEIQDYLIPRYLTSLPNDPLDGKNYYYISLNLRGVENGGFVIIAELENNSRQGNISANSIDEIYNMIKDIDYDSLELKELLEDTGNYYLIVK</sequence>
<dbReference type="EMBL" id="JAEDAM010000012">
    <property type="protein sequence ID" value="MBS8121729.1"/>
    <property type="molecule type" value="Genomic_DNA"/>
</dbReference>
<feature type="coiled-coil region" evidence="1">
    <location>
        <begin position="230"/>
        <end position="257"/>
    </location>
</feature>
<proteinExistence type="predicted"/>
<protein>
    <recommendedName>
        <fullName evidence="3">Thioredoxin domain-containing protein</fullName>
    </recommendedName>
</protein>
<accession>A0ABS5QMM9</accession>
<organism evidence="4 5">
    <name type="scientific">Candidatus Vampirococcus lugosii</name>
    <dbReference type="NCBI Taxonomy" id="2789015"/>
    <lineage>
        <taxon>Bacteria</taxon>
        <taxon>Candidatus Absconditibacteriota</taxon>
        <taxon>Vampirococcus</taxon>
    </lineage>
</organism>
<dbReference type="RefSeq" id="WP_213348514.1">
    <property type="nucleotide sequence ID" value="NZ_JAEDAM010000012.1"/>
</dbReference>
<evidence type="ECO:0000313" key="4">
    <source>
        <dbReference type="EMBL" id="MBS8121729.1"/>
    </source>
</evidence>
<gene>
    <name evidence="4" type="ORF">VAMP_21n47</name>
</gene>
<evidence type="ECO:0000313" key="5">
    <source>
        <dbReference type="Proteomes" id="UP000680365"/>
    </source>
</evidence>
<feature type="chain" id="PRO_5045248407" description="Thioredoxin domain-containing protein" evidence="2">
    <location>
        <begin position="21"/>
        <end position="859"/>
    </location>
</feature>
<dbReference type="SUPFAM" id="SSF52833">
    <property type="entry name" value="Thioredoxin-like"/>
    <property type="match status" value="1"/>
</dbReference>
<keyword evidence="2" id="KW-0732">Signal</keyword>
<name>A0ABS5QMM9_9BACT</name>
<keyword evidence="1" id="KW-0175">Coiled coil</keyword>